<dbReference type="Gene3D" id="2.60.40.1470">
    <property type="entry name" value="ApaG domain"/>
    <property type="match status" value="1"/>
</dbReference>
<evidence type="ECO:0000313" key="4">
    <source>
        <dbReference type="EMBL" id="MBD1547081.1"/>
    </source>
</evidence>
<dbReference type="PANTHER" id="PTHR14289:SF16">
    <property type="entry name" value="POLYMERASE DELTA-INTERACTING PROTEIN 2"/>
    <property type="match status" value="1"/>
</dbReference>
<dbReference type="AlphaFoldDB" id="A0A926NZC8"/>
<dbReference type="PANTHER" id="PTHR14289">
    <property type="entry name" value="F-BOX ONLY PROTEIN 3"/>
    <property type="match status" value="1"/>
</dbReference>
<dbReference type="EMBL" id="JABFCZ010000012">
    <property type="protein sequence ID" value="MBD1547081.1"/>
    <property type="molecule type" value="Genomic_DNA"/>
</dbReference>
<gene>
    <name evidence="2 4" type="primary">apaG</name>
    <name evidence="4" type="ORF">HK439_12465</name>
</gene>
<dbReference type="NCBIfam" id="NF003967">
    <property type="entry name" value="PRK05461.1"/>
    <property type="match status" value="1"/>
</dbReference>
<dbReference type="RefSeq" id="WP_190291832.1">
    <property type="nucleotide sequence ID" value="NZ_JABFCZ010000012.1"/>
</dbReference>
<evidence type="ECO:0000259" key="3">
    <source>
        <dbReference type="PROSITE" id="PS51087"/>
    </source>
</evidence>
<evidence type="ECO:0000256" key="2">
    <source>
        <dbReference type="HAMAP-Rule" id="MF_00791"/>
    </source>
</evidence>
<reference evidence="4" key="1">
    <citation type="submission" date="2020-05" db="EMBL/GenBank/DDBJ databases">
        <title>Identification of trans-AT polyketide cluster in two marine bacteria, producers of a novel glutaramide-containing polyketide sesbanimide D and analogs.</title>
        <authorList>
            <person name="Kacar D."/>
            <person name="Rodriguez P."/>
            <person name="Canedo L."/>
            <person name="Gonzalez E."/>
            <person name="Galan B."/>
            <person name="De La Calle F."/>
            <person name="Garcia J.L."/>
        </authorList>
    </citation>
    <scope>NUCLEOTIDE SEQUENCE</scope>
    <source>
        <strain evidence="4">PHM038</strain>
    </source>
</reference>
<evidence type="ECO:0000256" key="1">
    <source>
        <dbReference type="ARBA" id="ARBA00017693"/>
    </source>
</evidence>
<dbReference type="Proteomes" id="UP000598467">
    <property type="component" value="Unassembled WGS sequence"/>
</dbReference>
<protein>
    <recommendedName>
        <fullName evidence="1 2">Protein ApaG</fullName>
    </recommendedName>
</protein>
<dbReference type="PROSITE" id="PS51087">
    <property type="entry name" value="APAG"/>
    <property type="match status" value="1"/>
</dbReference>
<organism evidence="4 5">
    <name type="scientific">Roseibium aggregatum</name>
    <dbReference type="NCBI Taxonomy" id="187304"/>
    <lineage>
        <taxon>Bacteria</taxon>
        <taxon>Pseudomonadati</taxon>
        <taxon>Pseudomonadota</taxon>
        <taxon>Alphaproteobacteria</taxon>
        <taxon>Hyphomicrobiales</taxon>
        <taxon>Stappiaceae</taxon>
        <taxon>Roseibium</taxon>
    </lineage>
</organism>
<sequence length="130" mass="14618">MYRAVTNRIEVSVEPYYLDDESNPEENEYIWAYAVEIRNDGDEPVQLKTRYWKIMDAQGRVEEVRGAGVVGEQPVISPGETFEYSSGCPLSTDSGFMQGSYGMERQDGTTFDVAIPAFSLDLPDAIRSMN</sequence>
<dbReference type="SUPFAM" id="SSF110069">
    <property type="entry name" value="ApaG-like"/>
    <property type="match status" value="1"/>
</dbReference>
<accession>A0A926NZC8</accession>
<proteinExistence type="inferred from homology"/>
<name>A0A926NZC8_9HYPH</name>
<evidence type="ECO:0000313" key="5">
    <source>
        <dbReference type="Proteomes" id="UP000598467"/>
    </source>
</evidence>
<comment type="caution">
    <text evidence="4">The sequence shown here is derived from an EMBL/GenBank/DDBJ whole genome shotgun (WGS) entry which is preliminary data.</text>
</comment>
<dbReference type="InterPro" id="IPR036767">
    <property type="entry name" value="ApaG_sf"/>
</dbReference>
<feature type="domain" description="ApaG" evidence="3">
    <location>
        <begin position="3"/>
        <end position="127"/>
    </location>
</feature>
<dbReference type="InterPro" id="IPR007474">
    <property type="entry name" value="ApaG_domain"/>
</dbReference>
<dbReference type="HAMAP" id="MF_00791">
    <property type="entry name" value="ApaG"/>
    <property type="match status" value="1"/>
</dbReference>
<dbReference type="InterPro" id="IPR023065">
    <property type="entry name" value="Uncharacterised_ApaG"/>
</dbReference>
<dbReference type="GO" id="GO:0070987">
    <property type="term" value="P:error-free translesion synthesis"/>
    <property type="evidence" value="ECO:0007669"/>
    <property type="project" value="TreeGrafter"/>
</dbReference>
<dbReference type="Pfam" id="PF04379">
    <property type="entry name" value="DUF525"/>
    <property type="match status" value="1"/>
</dbReference>